<accession>A0A931G1F3</accession>
<sequence length="158" mass="17007">MTTEALFVALATLAVLGHAHWFFGNLYEAIVLAPGWKSMAGQPVQLGGGFLAPGSPVRYYIPTTPLTVLVTLAAGIAGWNAPQVPHPPLTLGVALCLISAAVTVYIVTRVNLRLFFTADTTPERKAILARRWVRLNHVRLATLGTAATLLVWTLTRHS</sequence>
<comment type="caution">
    <text evidence="2">The sequence shown here is derived from an EMBL/GenBank/DDBJ whole genome shotgun (WGS) entry which is preliminary data.</text>
</comment>
<evidence type="ECO:0000313" key="2">
    <source>
        <dbReference type="EMBL" id="MBG0566637.1"/>
    </source>
</evidence>
<gene>
    <name evidence="2" type="ORF">I4J89_34845</name>
</gene>
<dbReference type="AlphaFoldDB" id="A0A931G1F3"/>
<name>A0A931G1F3_9ACTN</name>
<evidence type="ECO:0000256" key="1">
    <source>
        <dbReference type="SAM" id="Phobius"/>
    </source>
</evidence>
<keyword evidence="1" id="KW-1133">Transmembrane helix</keyword>
<dbReference type="RefSeq" id="WP_196418417.1">
    <property type="nucleotide sequence ID" value="NZ_JADQTO010000022.1"/>
</dbReference>
<feature type="transmembrane region" description="Helical" evidence="1">
    <location>
        <begin position="138"/>
        <end position="155"/>
    </location>
</feature>
<feature type="transmembrane region" description="Helical" evidence="1">
    <location>
        <begin position="59"/>
        <end position="77"/>
    </location>
</feature>
<keyword evidence="1" id="KW-0812">Transmembrane</keyword>
<feature type="transmembrane region" description="Helical" evidence="1">
    <location>
        <begin position="89"/>
        <end position="107"/>
    </location>
</feature>
<proteinExistence type="predicted"/>
<organism evidence="2 3">
    <name type="scientific">Actinoplanes aureus</name>
    <dbReference type="NCBI Taxonomy" id="2792083"/>
    <lineage>
        <taxon>Bacteria</taxon>
        <taxon>Bacillati</taxon>
        <taxon>Actinomycetota</taxon>
        <taxon>Actinomycetes</taxon>
        <taxon>Micromonosporales</taxon>
        <taxon>Micromonosporaceae</taxon>
        <taxon>Actinoplanes</taxon>
    </lineage>
</organism>
<keyword evidence="3" id="KW-1185">Reference proteome</keyword>
<evidence type="ECO:0000313" key="3">
    <source>
        <dbReference type="Proteomes" id="UP000598146"/>
    </source>
</evidence>
<keyword evidence="1" id="KW-0472">Membrane</keyword>
<reference evidence="2" key="1">
    <citation type="submission" date="2020-11" db="EMBL/GenBank/DDBJ databases">
        <title>Isolation and identification of active actinomycetes.</title>
        <authorList>
            <person name="Sun X."/>
        </authorList>
    </citation>
    <scope>NUCLEOTIDE SEQUENCE</scope>
    <source>
        <strain evidence="2">NEAU-A11</strain>
    </source>
</reference>
<dbReference type="EMBL" id="JADQTO010000022">
    <property type="protein sequence ID" value="MBG0566637.1"/>
    <property type="molecule type" value="Genomic_DNA"/>
</dbReference>
<dbReference type="Proteomes" id="UP000598146">
    <property type="component" value="Unassembled WGS sequence"/>
</dbReference>
<protein>
    <submittedName>
        <fullName evidence="2">DUF1772 domain-containing protein</fullName>
    </submittedName>
</protein>